<gene>
    <name evidence="1" type="ORF">G3W61_21185</name>
</gene>
<protein>
    <submittedName>
        <fullName evidence="1">Uncharacterized protein</fullName>
    </submittedName>
</protein>
<evidence type="ECO:0000313" key="2">
    <source>
        <dbReference type="Proteomes" id="UP000471082"/>
    </source>
</evidence>
<organism evidence="1 2">
    <name type="scientific">Xanthomonas perforans</name>
    <dbReference type="NCBI Taxonomy" id="442694"/>
    <lineage>
        <taxon>Bacteria</taxon>
        <taxon>Pseudomonadati</taxon>
        <taxon>Pseudomonadota</taxon>
        <taxon>Gammaproteobacteria</taxon>
        <taxon>Lysobacterales</taxon>
        <taxon>Lysobacteraceae</taxon>
        <taxon>Xanthomonas</taxon>
    </lineage>
</organism>
<sequence length="93" mass="10564">MNKTLVEMIAVMQAAERGELIEVAHQRRGDWVPDSTPSWDWVCYDYRVKPQPKIIWVNEYSRDSVAHLTEDDAKAGVGSGAIRTAIKYVEAQD</sequence>
<reference evidence="1 2" key="1">
    <citation type="submission" date="2019-11" db="EMBL/GenBank/DDBJ databases">
        <title>Genome-resolved metagenomics to study the prevalence of co-infection and intraspecific heterogeneity among plant pathogen metapopulations.</title>
        <authorList>
            <person name="Newberry E."/>
            <person name="Bhandari R."/>
            <person name="Kemble J."/>
            <person name="Sikora E."/>
            <person name="Potnis N."/>
        </authorList>
    </citation>
    <scope>NUCLEOTIDE SEQUENCE [LARGE SCALE GENOMIC DNA]</scope>
    <source>
        <strain evidence="1">Xp_Tom_Tuscaloosa_18b</strain>
    </source>
</reference>
<proteinExistence type="predicted"/>
<accession>A0A6P0E9C7</accession>
<comment type="caution">
    <text evidence="1">The sequence shown here is derived from an EMBL/GenBank/DDBJ whole genome shotgun (WGS) entry which is preliminary data.</text>
</comment>
<dbReference type="AlphaFoldDB" id="A0A6P0E9C7"/>
<name>A0A6P0E9C7_XANPE</name>
<evidence type="ECO:0000313" key="1">
    <source>
        <dbReference type="EMBL" id="NEL78725.1"/>
    </source>
</evidence>
<dbReference type="Proteomes" id="UP000471082">
    <property type="component" value="Unassembled WGS sequence"/>
</dbReference>
<dbReference type="EMBL" id="JAAGYU010000180">
    <property type="protein sequence ID" value="NEL78725.1"/>
    <property type="molecule type" value="Genomic_DNA"/>
</dbReference>